<protein>
    <recommendedName>
        <fullName evidence="3">Outer membrane lipoprotein SlyB</fullName>
    </recommendedName>
</protein>
<gene>
    <name evidence="1" type="ORF">SAMN02745129_1629</name>
</gene>
<reference evidence="1 2" key="1">
    <citation type="submission" date="2016-11" db="EMBL/GenBank/DDBJ databases">
        <authorList>
            <person name="Jaros S."/>
            <person name="Januszkiewicz K."/>
            <person name="Wedrychowicz H."/>
        </authorList>
    </citation>
    <scope>NUCLEOTIDE SEQUENCE [LARGE SCALE GENOMIC DNA]</scope>
    <source>
        <strain evidence="1 2">DSM 16917</strain>
    </source>
</reference>
<dbReference type="RefSeq" id="WP_067657338.1">
    <property type="nucleotide sequence ID" value="NZ_FQXG01000002.1"/>
</dbReference>
<dbReference type="PROSITE" id="PS51257">
    <property type="entry name" value="PROKAR_LIPOPROTEIN"/>
    <property type="match status" value="1"/>
</dbReference>
<accession>A0A1M5RJ54</accession>
<organism evidence="1 2">
    <name type="scientific">Ferrimonas marina</name>
    <dbReference type="NCBI Taxonomy" id="299255"/>
    <lineage>
        <taxon>Bacteria</taxon>
        <taxon>Pseudomonadati</taxon>
        <taxon>Pseudomonadota</taxon>
        <taxon>Gammaproteobacteria</taxon>
        <taxon>Alteromonadales</taxon>
        <taxon>Ferrimonadaceae</taxon>
        <taxon>Ferrimonas</taxon>
    </lineage>
</organism>
<dbReference type="STRING" id="299255.SAMN02745129_1629"/>
<proteinExistence type="predicted"/>
<evidence type="ECO:0000313" key="2">
    <source>
        <dbReference type="Proteomes" id="UP000184268"/>
    </source>
</evidence>
<name>A0A1M5RJ54_9GAMM</name>
<sequence length="145" mass="15171">MRIFLLLFGLFTLVACQSKPTEVPTDALPSGPEIQRLEGTVSNIREVKQDASLGKQFGGSFIGALVGGQIGGGTTSAILGTSGAFIGQDVANQVSGKMLDRLILTAEDGKEYECPVHGHDFKLGDKVVFTLVAGHVSAIIQATPE</sequence>
<dbReference type="Proteomes" id="UP000184268">
    <property type="component" value="Unassembled WGS sequence"/>
</dbReference>
<keyword evidence="2" id="KW-1185">Reference proteome</keyword>
<evidence type="ECO:0008006" key="3">
    <source>
        <dbReference type="Google" id="ProtNLM"/>
    </source>
</evidence>
<dbReference type="EMBL" id="FQXG01000002">
    <property type="protein sequence ID" value="SHH25833.1"/>
    <property type="molecule type" value="Genomic_DNA"/>
</dbReference>
<dbReference type="AlphaFoldDB" id="A0A1M5RJ54"/>
<dbReference type="OrthoDB" id="6400907at2"/>
<evidence type="ECO:0000313" key="1">
    <source>
        <dbReference type="EMBL" id="SHH25833.1"/>
    </source>
</evidence>